<keyword evidence="6" id="KW-1185">Reference proteome</keyword>
<dbReference type="Proteomes" id="UP001148312">
    <property type="component" value="Unassembled WGS sequence"/>
</dbReference>
<keyword evidence="2" id="KW-0238">DNA-binding</keyword>
<dbReference type="EMBL" id="JAPWDQ010000001">
    <property type="protein sequence ID" value="KAJ5495756.1"/>
    <property type="molecule type" value="Genomic_DNA"/>
</dbReference>
<accession>A0A9W9XMJ2</accession>
<dbReference type="InterPro" id="IPR036864">
    <property type="entry name" value="Zn2-C6_fun-type_DNA-bd_sf"/>
</dbReference>
<evidence type="ECO:0000256" key="1">
    <source>
        <dbReference type="ARBA" id="ARBA00023015"/>
    </source>
</evidence>
<keyword evidence="3" id="KW-0804">Transcription</keyword>
<dbReference type="Gene3D" id="4.10.240.10">
    <property type="entry name" value="Zn(2)-C6 fungal-type DNA-binding domain"/>
    <property type="match status" value="1"/>
</dbReference>
<proteinExistence type="predicted"/>
<dbReference type="GeneID" id="81620725"/>
<keyword evidence="4" id="KW-0539">Nucleus</keyword>
<protein>
    <recommendedName>
        <fullName evidence="7">Zn(2)-C6 fungal-type domain-containing protein</fullName>
    </recommendedName>
</protein>
<dbReference type="GO" id="GO:0003677">
    <property type="term" value="F:DNA binding"/>
    <property type="evidence" value="ECO:0007669"/>
    <property type="project" value="UniProtKB-KW"/>
</dbReference>
<dbReference type="CDD" id="cd00067">
    <property type="entry name" value="GAL4"/>
    <property type="match status" value="1"/>
</dbReference>
<name>A0A9W9XMJ2_9EURO</name>
<evidence type="ECO:0008006" key="7">
    <source>
        <dbReference type="Google" id="ProtNLM"/>
    </source>
</evidence>
<dbReference type="InterPro" id="IPR001138">
    <property type="entry name" value="Zn2Cys6_DnaBD"/>
</dbReference>
<dbReference type="RefSeq" id="XP_056794769.1">
    <property type="nucleotide sequence ID" value="XM_056930476.1"/>
</dbReference>
<gene>
    <name evidence="5" type="ORF">N7539_000872</name>
</gene>
<reference evidence="5" key="1">
    <citation type="submission" date="2022-12" db="EMBL/GenBank/DDBJ databases">
        <authorList>
            <person name="Petersen C."/>
        </authorList>
    </citation>
    <scope>NUCLEOTIDE SEQUENCE</scope>
    <source>
        <strain evidence="5">IBT 30728</strain>
    </source>
</reference>
<reference evidence="5" key="2">
    <citation type="journal article" date="2023" name="IMA Fungus">
        <title>Comparative genomic study of the Penicillium genus elucidates a diverse pangenome and 15 lateral gene transfer events.</title>
        <authorList>
            <person name="Petersen C."/>
            <person name="Sorensen T."/>
            <person name="Nielsen M.R."/>
            <person name="Sondergaard T.E."/>
            <person name="Sorensen J.L."/>
            <person name="Fitzpatrick D.A."/>
            <person name="Frisvad J.C."/>
            <person name="Nielsen K.L."/>
        </authorList>
    </citation>
    <scope>NUCLEOTIDE SEQUENCE</scope>
    <source>
        <strain evidence="5">IBT 30728</strain>
    </source>
</reference>
<evidence type="ECO:0000256" key="2">
    <source>
        <dbReference type="ARBA" id="ARBA00023125"/>
    </source>
</evidence>
<evidence type="ECO:0000313" key="5">
    <source>
        <dbReference type="EMBL" id="KAJ5495756.1"/>
    </source>
</evidence>
<dbReference type="PANTHER" id="PTHR38111">
    <property type="entry name" value="ZN(2)-C6 FUNGAL-TYPE DOMAIN-CONTAINING PROTEIN-RELATED"/>
    <property type="match status" value="1"/>
</dbReference>
<evidence type="ECO:0000256" key="3">
    <source>
        <dbReference type="ARBA" id="ARBA00023163"/>
    </source>
</evidence>
<dbReference type="PANTHER" id="PTHR38111:SF11">
    <property type="entry name" value="TRANSCRIPTION FACTOR DOMAIN-CONTAINING PROTEIN-RELATED"/>
    <property type="match status" value="1"/>
</dbReference>
<organism evidence="5 6">
    <name type="scientific">Penicillium diatomitis</name>
    <dbReference type="NCBI Taxonomy" id="2819901"/>
    <lineage>
        <taxon>Eukaryota</taxon>
        <taxon>Fungi</taxon>
        <taxon>Dikarya</taxon>
        <taxon>Ascomycota</taxon>
        <taxon>Pezizomycotina</taxon>
        <taxon>Eurotiomycetes</taxon>
        <taxon>Eurotiomycetidae</taxon>
        <taxon>Eurotiales</taxon>
        <taxon>Aspergillaceae</taxon>
        <taxon>Penicillium</taxon>
    </lineage>
</organism>
<dbReference type="InterPro" id="IPR053178">
    <property type="entry name" value="Osmoadaptation_assoc"/>
</dbReference>
<evidence type="ECO:0000313" key="6">
    <source>
        <dbReference type="Proteomes" id="UP001148312"/>
    </source>
</evidence>
<keyword evidence="1" id="KW-0805">Transcription regulation</keyword>
<evidence type="ECO:0000256" key="4">
    <source>
        <dbReference type="ARBA" id="ARBA00023242"/>
    </source>
</evidence>
<dbReference type="GO" id="GO:0000981">
    <property type="term" value="F:DNA-binding transcription factor activity, RNA polymerase II-specific"/>
    <property type="evidence" value="ECO:0007669"/>
    <property type="project" value="InterPro"/>
</dbReference>
<dbReference type="GO" id="GO:0008270">
    <property type="term" value="F:zinc ion binding"/>
    <property type="evidence" value="ECO:0007669"/>
    <property type="project" value="InterPro"/>
</dbReference>
<comment type="caution">
    <text evidence="5">The sequence shown here is derived from an EMBL/GenBank/DDBJ whole genome shotgun (WGS) entry which is preliminary data.</text>
</comment>
<sequence>MPGVPSGRACDACRRQKKKVILILHHADGIYIASIDECDEAQPTCGRCLRLKIGCQGSGKRRFKFQEERPFEKRVIAGQQVKALQTAPYSASTHLIGTSRAHEKSGACWLIPSDLTGSTKQLASAFLQTIDYTTDFRWNIGWSFGPYLYEIPRRLGSNEALDRAAEALTSAHADLCSRQHGKMHTLAKYTAALRTLRAYLEDPVHAHQTNTFAAVMLLLICHTMIGQRNSVEWSGHANGAIQILKARRNLRPRDPFEAQMQLSLSGTVLFENIFNKKMELGQEEWEALIILKYDVNKPEGRLLLALSRVKDVMSRAKLLLYTGTDTTGILDELWALYIACKLDVDQLKQARMITDLSAAQHIPPGPRRDWLVRLLTVYKDRLYGLGIVITLIFNSMLQSLDLHTASLQADAYAFTEEILLLNDESECLRPVGSGYMILCLTVAWVATTDLVQRETLTRWLYEYQHDFNFSQSVSLLKDLKRNSDHLRLGVETSLSNIVDSTWNELTVGS</sequence>
<dbReference type="AlphaFoldDB" id="A0A9W9XMJ2"/>